<sequence>MEGFSLHLKDEHAISSSQSEQTPAFLLPLITNSAHFFSSVSVPSKHPQSLDNWVTDDGYMKCFVTLCIPNQHKLWLRTLETRSSSQAHASHSSNTLSPCRWCV</sequence>
<dbReference type="EMBL" id="JAHRIP010051721">
    <property type="protein sequence ID" value="MEQ2301249.1"/>
    <property type="molecule type" value="Genomic_DNA"/>
</dbReference>
<proteinExistence type="predicted"/>
<keyword evidence="2" id="KW-1185">Reference proteome</keyword>
<dbReference type="Proteomes" id="UP001469553">
    <property type="component" value="Unassembled WGS sequence"/>
</dbReference>
<evidence type="ECO:0000313" key="2">
    <source>
        <dbReference type="Proteomes" id="UP001469553"/>
    </source>
</evidence>
<accession>A0ABV0Z5T8</accession>
<evidence type="ECO:0000313" key="1">
    <source>
        <dbReference type="EMBL" id="MEQ2301249.1"/>
    </source>
</evidence>
<organism evidence="1 2">
    <name type="scientific">Ameca splendens</name>
    <dbReference type="NCBI Taxonomy" id="208324"/>
    <lineage>
        <taxon>Eukaryota</taxon>
        <taxon>Metazoa</taxon>
        <taxon>Chordata</taxon>
        <taxon>Craniata</taxon>
        <taxon>Vertebrata</taxon>
        <taxon>Euteleostomi</taxon>
        <taxon>Actinopterygii</taxon>
        <taxon>Neopterygii</taxon>
        <taxon>Teleostei</taxon>
        <taxon>Neoteleostei</taxon>
        <taxon>Acanthomorphata</taxon>
        <taxon>Ovalentaria</taxon>
        <taxon>Atherinomorphae</taxon>
        <taxon>Cyprinodontiformes</taxon>
        <taxon>Goodeidae</taxon>
        <taxon>Ameca</taxon>
    </lineage>
</organism>
<comment type="caution">
    <text evidence="1">The sequence shown here is derived from an EMBL/GenBank/DDBJ whole genome shotgun (WGS) entry which is preliminary data.</text>
</comment>
<name>A0ABV0Z5T8_9TELE</name>
<protein>
    <submittedName>
        <fullName evidence="1">Uncharacterized protein</fullName>
    </submittedName>
</protein>
<reference evidence="1 2" key="1">
    <citation type="submission" date="2021-06" db="EMBL/GenBank/DDBJ databases">
        <authorList>
            <person name="Palmer J.M."/>
        </authorList>
    </citation>
    <scope>NUCLEOTIDE SEQUENCE [LARGE SCALE GENOMIC DNA]</scope>
    <source>
        <strain evidence="1 2">AS_MEX2019</strain>
        <tissue evidence="1">Muscle</tissue>
    </source>
</reference>
<gene>
    <name evidence="1" type="ORF">AMECASPLE_033912</name>
</gene>